<proteinExistence type="predicted"/>
<gene>
    <name evidence="2" type="ORF">DesyoDRAFT_0548</name>
</gene>
<dbReference type="Proteomes" id="UP000005104">
    <property type="component" value="Chromosome"/>
</dbReference>
<evidence type="ECO:0000256" key="1">
    <source>
        <dbReference type="SAM" id="Phobius"/>
    </source>
</evidence>
<dbReference type="AlphaFoldDB" id="H5XSR2"/>
<name>H5XSR2_9FIRM</name>
<keyword evidence="1" id="KW-1133">Transmembrane helix</keyword>
<accession>H5XSR2</accession>
<dbReference type="RefSeq" id="WP_007779074.1">
    <property type="nucleotide sequence ID" value="NZ_CM001441.1"/>
</dbReference>
<feature type="transmembrane region" description="Helical" evidence="1">
    <location>
        <begin position="12"/>
        <end position="31"/>
    </location>
</feature>
<reference evidence="2 3" key="1">
    <citation type="submission" date="2011-11" db="EMBL/GenBank/DDBJ databases">
        <title>The Noncontiguous Finished genome of Desulfosporosinus youngiae DSM 17734.</title>
        <authorList>
            <consortium name="US DOE Joint Genome Institute (JGI-PGF)"/>
            <person name="Lucas S."/>
            <person name="Han J."/>
            <person name="Lapidus A."/>
            <person name="Cheng J.-F."/>
            <person name="Goodwin L."/>
            <person name="Pitluck S."/>
            <person name="Peters L."/>
            <person name="Ovchinnikova G."/>
            <person name="Lu M."/>
            <person name="Land M.L."/>
            <person name="Hauser L."/>
            <person name="Pester M."/>
            <person name="Spring S."/>
            <person name="Ollivier B."/>
            <person name="Rattei T."/>
            <person name="Klenk H.-P."/>
            <person name="Wagner M."/>
            <person name="Loy A."/>
            <person name="Woyke T.J."/>
        </authorList>
    </citation>
    <scope>NUCLEOTIDE SEQUENCE [LARGE SCALE GENOMIC DNA]</scope>
    <source>
        <strain evidence="2 3">DSM 17734</strain>
    </source>
</reference>
<keyword evidence="3" id="KW-1185">Reference proteome</keyword>
<dbReference type="STRING" id="768710.DesyoDRAFT_0548"/>
<dbReference type="HOGENOM" id="CLU_2648596_0_0_9"/>
<dbReference type="EMBL" id="CM001441">
    <property type="protein sequence ID" value="EHQ87730.1"/>
    <property type="molecule type" value="Genomic_DNA"/>
</dbReference>
<evidence type="ECO:0000313" key="3">
    <source>
        <dbReference type="Proteomes" id="UP000005104"/>
    </source>
</evidence>
<keyword evidence="1" id="KW-0472">Membrane</keyword>
<evidence type="ECO:0000313" key="2">
    <source>
        <dbReference type="EMBL" id="EHQ87730.1"/>
    </source>
</evidence>
<sequence length="81" mass="9019">MRELFKLSLLETIVFVGLSIFTYLLVFVNIVQLNQFFLSKTVISTLCLLCTVIGIAFVYEAAISHVLSIFGLNSDNKGDVN</sequence>
<keyword evidence="1" id="KW-0812">Transmembrane</keyword>
<feature type="transmembrane region" description="Helical" evidence="1">
    <location>
        <begin position="37"/>
        <end position="59"/>
    </location>
</feature>
<protein>
    <submittedName>
        <fullName evidence="2">Uncharacterized protein</fullName>
    </submittedName>
</protein>
<organism evidence="2 3">
    <name type="scientific">Desulfosporosinus youngiae DSM 17734</name>
    <dbReference type="NCBI Taxonomy" id="768710"/>
    <lineage>
        <taxon>Bacteria</taxon>
        <taxon>Bacillati</taxon>
        <taxon>Bacillota</taxon>
        <taxon>Clostridia</taxon>
        <taxon>Eubacteriales</taxon>
        <taxon>Desulfitobacteriaceae</taxon>
        <taxon>Desulfosporosinus</taxon>
    </lineage>
</organism>